<dbReference type="RefSeq" id="XP_064852677.1">
    <property type="nucleotide sequence ID" value="XM_064996605.1"/>
</dbReference>
<dbReference type="AlphaFoldDB" id="A0AAV5QMB5"/>
<feature type="coiled-coil region" evidence="1">
    <location>
        <begin position="268"/>
        <end position="295"/>
    </location>
</feature>
<evidence type="ECO:0000256" key="1">
    <source>
        <dbReference type="SAM" id="Coils"/>
    </source>
</evidence>
<proteinExistence type="predicted"/>
<feature type="compositionally biased region" description="Polar residues" evidence="2">
    <location>
        <begin position="7"/>
        <end position="28"/>
    </location>
</feature>
<dbReference type="GeneID" id="90073656"/>
<evidence type="ECO:0000313" key="4">
    <source>
        <dbReference type="Proteomes" id="UP001360560"/>
    </source>
</evidence>
<accession>A0AAV5QMB5</accession>
<evidence type="ECO:0000313" key="3">
    <source>
        <dbReference type="EMBL" id="GMM35677.1"/>
    </source>
</evidence>
<name>A0AAV5QMB5_9ASCO</name>
<keyword evidence="4" id="KW-1185">Reference proteome</keyword>
<keyword evidence="1" id="KW-0175">Coiled coil</keyword>
<dbReference type="Proteomes" id="UP001360560">
    <property type="component" value="Unassembled WGS sequence"/>
</dbReference>
<dbReference type="EMBL" id="BTFZ01000010">
    <property type="protein sequence ID" value="GMM35677.1"/>
    <property type="molecule type" value="Genomic_DNA"/>
</dbReference>
<protein>
    <submittedName>
        <fullName evidence="3">Uncharacterized protein</fullName>
    </submittedName>
</protein>
<reference evidence="3 4" key="1">
    <citation type="journal article" date="2023" name="Elife">
        <title>Identification of key yeast species and microbe-microbe interactions impacting larval growth of Drosophila in the wild.</title>
        <authorList>
            <person name="Mure A."/>
            <person name="Sugiura Y."/>
            <person name="Maeda R."/>
            <person name="Honda K."/>
            <person name="Sakurai N."/>
            <person name="Takahashi Y."/>
            <person name="Watada M."/>
            <person name="Katoh T."/>
            <person name="Gotoh A."/>
            <person name="Gotoh Y."/>
            <person name="Taniguchi I."/>
            <person name="Nakamura K."/>
            <person name="Hayashi T."/>
            <person name="Katayama T."/>
            <person name="Uemura T."/>
            <person name="Hattori Y."/>
        </authorList>
    </citation>
    <scope>NUCLEOTIDE SEQUENCE [LARGE SCALE GENOMIC DNA]</scope>
    <source>
        <strain evidence="3 4">SC-9</strain>
    </source>
</reference>
<organism evidence="3 4">
    <name type="scientific">Saccharomycopsis crataegensis</name>
    <dbReference type="NCBI Taxonomy" id="43959"/>
    <lineage>
        <taxon>Eukaryota</taxon>
        <taxon>Fungi</taxon>
        <taxon>Dikarya</taxon>
        <taxon>Ascomycota</taxon>
        <taxon>Saccharomycotina</taxon>
        <taxon>Saccharomycetes</taxon>
        <taxon>Saccharomycopsidaceae</taxon>
        <taxon>Saccharomycopsis</taxon>
    </lineage>
</organism>
<sequence length="558" mass="63967">MEALSQLACTRSSQKISPQSVPTSLPKGSTSAAIYNYDEEFSVDWKPLPDDYFDNLIETFPSYCNQNVASSIFCLGSITKVENRSTSLWNDTEEEIWRHCDKKGPSIVLQFWNLILLEVVAIVHGLGETVYCRHEKSIMGPENLTVSPVKSIMLGSLEYDNFDPFFSIVLKSYGLHELICNGTLQSGSLTRQVIISMLNGSTDSFILSDYFTNIVFMLKDNSGLEARAKEIRASNNRIWKEVETKSRRMAELEWEIMEEKFMKKKHGLSEKIAKIKKLKNDANELAQQRLAISIKISYRIFKNDDMKCPINMVLASLIHHRNNYTDDQVENVQLKTERLRGILSNNARGSYNEECTNLQSDNPHFLYIISMTVGACYRFFPDFPKISAPCERIVMKVYDPDFIQDYKKISRTGRPGSVDRRCMEAAAQKFDKEIMTYRTIFDHNLSCTSKEDIILAPKIIYHGDVILWDNNDLKFGGLAIFMTEIPKGDKVTKKSIDFGFHQLRLLSDLGIYPAYFLRKNYILTPDEKVVWVGYGKTSLLSDLETNTQRFDSIFDSEV</sequence>
<feature type="region of interest" description="Disordered" evidence="2">
    <location>
        <begin position="1"/>
        <end position="28"/>
    </location>
</feature>
<evidence type="ECO:0000256" key="2">
    <source>
        <dbReference type="SAM" id="MobiDB-lite"/>
    </source>
</evidence>
<gene>
    <name evidence="3" type="ORF">DASC09_030020</name>
</gene>
<comment type="caution">
    <text evidence="3">The sequence shown here is derived from an EMBL/GenBank/DDBJ whole genome shotgun (WGS) entry which is preliminary data.</text>
</comment>